<feature type="signal peptide" evidence="1">
    <location>
        <begin position="1"/>
        <end position="28"/>
    </location>
</feature>
<feature type="chain" id="PRO_5043449523" evidence="1">
    <location>
        <begin position="29"/>
        <end position="114"/>
    </location>
</feature>
<dbReference type="Proteomes" id="UP001497480">
    <property type="component" value="Unassembled WGS sequence"/>
</dbReference>
<sequence>MSYMEYKSTFITCFFLFLFFNLPHFSIGVPQYEALDSEIYEIDYKGPETHSSVPPPDHSHGLMGSNVVKEDKVSEWDKDLLSQILSQSMYQTNNNMTRRSKKLNIHIFFIFYSF</sequence>
<proteinExistence type="predicted"/>
<keyword evidence="3" id="KW-1185">Reference proteome</keyword>
<dbReference type="AlphaFoldDB" id="A0AAV1WM43"/>
<name>A0AAV1WM43_LUPLU</name>
<protein>
    <submittedName>
        <fullName evidence="2">Uncharacterized protein</fullName>
    </submittedName>
</protein>
<comment type="caution">
    <text evidence="2">The sequence shown here is derived from an EMBL/GenBank/DDBJ whole genome shotgun (WGS) entry which is preliminary data.</text>
</comment>
<organism evidence="2 3">
    <name type="scientific">Lupinus luteus</name>
    <name type="common">European yellow lupine</name>
    <dbReference type="NCBI Taxonomy" id="3873"/>
    <lineage>
        <taxon>Eukaryota</taxon>
        <taxon>Viridiplantae</taxon>
        <taxon>Streptophyta</taxon>
        <taxon>Embryophyta</taxon>
        <taxon>Tracheophyta</taxon>
        <taxon>Spermatophyta</taxon>
        <taxon>Magnoliopsida</taxon>
        <taxon>eudicotyledons</taxon>
        <taxon>Gunneridae</taxon>
        <taxon>Pentapetalae</taxon>
        <taxon>rosids</taxon>
        <taxon>fabids</taxon>
        <taxon>Fabales</taxon>
        <taxon>Fabaceae</taxon>
        <taxon>Papilionoideae</taxon>
        <taxon>50 kb inversion clade</taxon>
        <taxon>genistoids sensu lato</taxon>
        <taxon>core genistoids</taxon>
        <taxon>Genisteae</taxon>
        <taxon>Lupinus</taxon>
    </lineage>
</organism>
<keyword evidence="1" id="KW-0732">Signal</keyword>
<evidence type="ECO:0000256" key="1">
    <source>
        <dbReference type="SAM" id="SignalP"/>
    </source>
</evidence>
<reference evidence="2 3" key="1">
    <citation type="submission" date="2024-03" db="EMBL/GenBank/DDBJ databases">
        <authorList>
            <person name="Martinez-Hernandez J."/>
        </authorList>
    </citation>
    <scope>NUCLEOTIDE SEQUENCE [LARGE SCALE GENOMIC DNA]</scope>
</reference>
<accession>A0AAV1WM43</accession>
<evidence type="ECO:0000313" key="3">
    <source>
        <dbReference type="Proteomes" id="UP001497480"/>
    </source>
</evidence>
<dbReference type="EMBL" id="CAXHTB010000008">
    <property type="protein sequence ID" value="CAL0310455.1"/>
    <property type="molecule type" value="Genomic_DNA"/>
</dbReference>
<gene>
    <name evidence="2" type="ORF">LLUT_LOCUS11515</name>
</gene>
<evidence type="ECO:0000313" key="2">
    <source>
        <dbReference type="EMBL" id="CAL0310455.1"/>
    </source>
</evidence>